<evidence type="ECO:0000313" key="1">
    <source>
        <dbReference type="EMBL" id="PWV99116.1"/>
    </source>
</evidence>
<dbReference type="AlphaFoldDB" id="A0A317PGQ0"/>
<accession>A0A317PGQ0</accession>
<comment type="caution">
    <text evidence="1">The sequence shown here is derived from an EMBL/GenBank/DDBJ whole genome shotgun (WGS) entry which is preliminary data.</text>
</comment>
<keyword evidence="2" id="KW-1185">Reference proteome</keyword>
<name>A0A317PGQ0_9HYPH</name>
<evidence type="ECO:0008006" key="3">
    <source>
        <dbReference type="Google" id="ProtNLM"/>
    </source>
</evidence>
<dbReference type="InterPro" id="IPR036457">
    <property type="entry name" value="PPM-type-like_dom_sf"/>
</dbReference>
<protein>
    <recommendedName>
        <fullName evidence="3">Protein phosphatase 2C-like protein</fullName>
    </recommendedName>
</protein>
<dbReference type="EMBL" id="QGTR01000004">
    <property type="protein sequence ID" value="PWV99116.1"/>
    <property type="molecule type" value="Genomic_DNA"/>
</dbReference>
<gene>
    <name evidence="1" type="ORF">DFR52_104408</name>
</gene>
<evidence type="ECO:0000313" key="2">
    <source>
        <dbReference type="Proteomes" id="UP000246352"/>
    </source>
</evidence>
<reference evidence="1 2" key="1">
    <citation type="submission" date="2018-05" db="EMBL/GenBank/DDBJ databases">
        <title>Genomic Encyclopedia of Type Strains, Phase IV (KMG-IV): sequencing the most valuable type-strain genomes for metagenomic binning, comparative biology and taxonomic classification.</title>
        <authorList>
            <person name="Goeker M."/>
        </authorList>
    </citation>
    <scope>NUCLEOTIDE SEQUENCE [LARGE SCALE GENOMIC DNA]</scope>
    <source>
        <strain evidence="1 2">DSM 16791</strain>
    </source>
</reference>
<sequence length="294" mass="31723">MKSLRILDSLSRPGHPGRCNEDCMGWTATACFVFDGATGLGGDRLTAHPGSDAAWLSEMARNRFAALCSSGQYTTDIIRKVNTDVRAFLDAETDAAAAVVEDWRYPVAGYEMLRLVGDRLEISGLGDCVLHLVNADGAVFSHTPLPEFSDAEQISARAAIARAGGLKRLPSMLHDEAEQERMRMFRAGYNKPGSPVWTLGRNPDAADHASFARVPPEFLDGRPLQGLLMSDGFSALADRYAAYTAVGLVAAARQRGLAALCTELRGIEAEDADGHQFPRFKQSDDATAILFSVS</sequence>
<dbReference type="Proteomes" id="UP000246352">
    <property type="component" value="Unassembled WGS sequence"/>
</dbReference>
<dbReference type="SUPFAM" id="SSF81606">
    <property type="entry name" value="PP2C-like"/>
    <property type="match status" value="1"/>
</dbReference>
<proteinExistence type="predicted"/>
<organism evidence="1 2">
    <name type="scientific">Hoeflea marina</name>
    <dbReference type="NCBI Taxonomy" id="274592"/>
    <lineage>
        <taxon>Bacteria</taxon>
        <taxon>Pseudomonadati</taxon>
        <taxon>Pseudomonadota</taxon>
        <taxon>Alphaproteobacteria</taxon>
        <taxon>Hyphomicrobiales</taxon>
        <taxon>Rhizobiaceae</taxon>
        <taxon>Hoeflea</taxon>
    </lineage>
</organism>